<feature type="domain" description="PAS" evidence="2">
    <location>
        <begin position="50"/>
        <end position="123"/>
    </location>
</feature>
<dbReference type="InterPro" id="IPR000700">
    <property type="entry name" value="PAS-assoc_C"/>
</dbReference>
<proteinExistence type="predicted"/>
<dbReference type="SUPFAM" id="SSF55785">
    <property type="entry name" value="PYP-like sensor domain (PAS domain)"/>
    <property type="match status" value="2"/>
</dbReference>
<dbReference type="EMBL" id="MLJW01000005">
    <property type="protein sequence ID" value="OIR17475.1"/>
    <property type="molecule type" value="Genomic_DNA"/>
</dbReference>
<dbReference type="CDD" id="cd00130">
    <property type="entry name" value="PAS"/>
    <property type="match status" value="2"/>
</dbReference>
<evidence type="ECO:0000259" key="2">
    <source>
        <dbReference type="PROSITE" id="PS50112"/>
    </source>
</evidence>
<organism evidence="5">
    <name type="scientific">mine drainage metagenome</name>
    <dbReference type="NCBI Taxonomy" id="410659"/>
    <lineage>
        <taxon>unclassified sequences</taxon>
        <taxon>metagenomes</taxon>
        <taxon>ecological metagenomes</taxon>
    </lineage>
</organism>
<protein>
    <submittedName>
        <fullName evidence="5">Putative diguanylate cyclase YdaM</fullName>
        <ecNumber evidence="5">2.7.7.65</ecNumber>
    </submittedName>
</protein>
<dbReference type="GO" id="GO:0052621">
    <property type="term" value="F:diguanylate cyclase activity"/>
    <property type="evidence" value="ECO:0007669"/>
    <property type="project" value="UniProtKB-EC"/>
</dbReference>
<dbReference type="InterPro" id="IPR043128">
    <property type="entry name" value="Rev_trsase/Diguanyl_cyclase"/>
</dbReference>
<dbReference type="PANTHER" id="PTHR44757:SF2">
    <property type="entry name" value="BIOFILM ARCHITECTURE MAINTENANCE PROTEIN MBAA"/>
    <property type="match status" value="1"/>
</dbReference>
<dbReference type="SUPFAM" id="SSF55073">
    <property type="entry name" value="Nucleotide cyclase"/>
    <property type="match status" value="1"/>
</dbReference>
<gene>
    <name evidence="5" type="primary">ydaM_2</name>
    <name evidence="5" type="ORF">GALL_25020</name>
</gene>
<evidence type="ECO:0000259" key="4">
    <source>
        <dbReference type="PROSITE" id="PS50887"/>
    </source>
</evidence>
<reference evidence="5" key="1">
    <citation type="submission" date="2016-10" db="EMBL/GenBank/DDBJ databases">
        <title>Sequence of Gallionella enrichment culture.</title>
        <authorList>
            <person name="Poehlein A."/>
            <person name="Muehling M."/>
            <person name="Daniel R."/>
        </authorList>
    </citation>
    <scope>NUCLEOTIDE SEQUENCE</scope>
</reference>
<dbReference type="InterPro" id="IPR013656">
    <property type="entry name" value="PAS_4"/>
</dbReference>
<dbReference type="CDD" id="cd01949">
    <property type="entry name" value="GGDEF"/>
    <property type="match status" value="1"/>
</dbReference>
<feature type="domain" description="PAC" evidence="3">
    <location>
        <begin position="245"/>
        <end position="297"/>
    </location>
</feature>
<dbReference type="SMART" id="SM00086">
    <property type="entry name" value="PAC"/>
    <property type="match status" value="1"/>
</dbReference>
<dbReference type="PROSITE" id="PS50113">
    <property type="entry name" value="PAC"/>
    <property type="match status" value="1"/>
</dbReference>
<dbReference type="SMART" id="SM00267">
    <property type="entry name" value="GGDEF"/>
    <property type="match status" value="1"/>
</dbReference>
<dbReference type="InterPro" id="IPR000014">
    <property type="entry name" value="PAS"/>
</dbReference>
<dbReference type="SMART" id="SM00091">
    <property type="entry name" value="PAS"/>
    <property type="match status" value="2"/>
</dbReference>
<evidence type="ECO:0000256" key="1">
    <source>
        <dbReference type="SAM" id="Coils"/>
    </source>
</evidence>
<dbReference type="Gene3D" id="3.30.450.20">
    <property type="entry name" value="PAS domain"/>
    <property type="match status" value="2"/>
</dbReference>
<accession>A0A1J5TBI1</accession>
<dbReference type="InterPro" id="IPR000160">
    <property type="entry name" value="GGDEF_dom"/>
</dbReference>
<feature type="coiled-coil region" evidence="1">
    <location>
        <begin position="5"/>
        <end position="57"/>
    </location>
</feature>
<evidence type="ECO:0000313" key="5">
    <source>
        <dbReference type="EMBL" id="OIR17475.1"/>
    </source>
</evidence>
<keyword evidence="5" id="KW-0548">Nucleotidyltransferase</keyword>
<dbReference type="FunFam" id="3.30.70.270:FF:000001">
    <property type="entry name" value="Diguanylate cyclase domain protein"/>
    <property type="match status" value="1"/>
</dbReference>
<dbReference type="NCBIfam" id="TIGR00229">
    <property type="entry name" value="sensory_box"/>
    <property type="match status" value="2"/>
</dbReference>
<sequence length="465" mass="53015">MGDSHGKLRHELEVAQRALAEAEERCARLHAENLAAMEEFEDTRKQIERVKQEWMAALDVVEDPIFLHDKDFRILRCNLAYQRYAGIPYAQIIGRHYYEVFPLTHAPLRNCLQRLEKTAVAGQEEDVEFGAHTFRSRAYTVNDQQGGYLYSVHILDDITERRKAAEALAANEKRFRELVETISDWVWEVDEQGRYTYCSPRVKDLLGYEPAELIGKTPFDLMAAGEAARVGDIFGRHIAAREPLRCLENTNLHKNGQPVVLETSGTPVFDAHGTFKGYRGIDRDITERKRLERELEYQAHTDVLTGLHNRRHFFELAEQELTRSRRYGKQLSLLMLDVDQFKLLNDTYGHHVGDTVLQKLSEICTRTLREIDIAGRIGGEEFAILLPETMADHALEVAERLRLAIAGATVQREQGDCPVQFTVSIGISSLVATDSQIDELLRRADAALYVAKQAGRNRVRAEEVT</sequence>
<dbReference type="PROSITE" id="PS50112">
    <property type="entry name" value="PAS"/>
    <property type="match status" value="2"/>
</dbReference>
<dbReference type="Gene3D" id="3.30.70.270">
    <property type="match status" value="1"/>
</dbReference>
<comment type="caution">
    <text evidence="5">The sequence shown here is derived from an EMBL/GenBank/DDBJ whole genome shotgun (WGS) entry which is preliminary data.</text>
</comment>
<keyword evidence="1" id="KW-0175">Coiled coil</keyword>
<name>A0A1J5TBI1_9ZZZZ</name>
<dbReference type="Pfam" id="PF08448">
    <property type="entry name" value="PAS_4"/>
    <property type="match status" value="2"/>
</dbReference>
<dbReference type="NCBIfam" id="TIGR00254">
    <property type="entry name" value="GGDEF"/>
    <property type="match status" value="1"/>
</dbReference>
<evidence type="ECO:0000259" key="3">
    <source>
        <dbReference type="PROSITE" id="PS50113"/>
    </source>
</evidence>
<dbReference type="InterPro" id="IPR029787">
    <property type="entry name" value="Nucleotide_cyclase"/>
</dbReference>
<keyword evidence="5" id="KW-0808">Transferase</keyword>
<dbReference type="PANTHER" id="PTHR44757">
    <property type="entry name" value="DIGUANYLATE CYCLASE DGCP"/>
    <property type="match status" value="1"/>
</dbReference>
<dbReference type="InterPro" id="IPR001610">
    <property type="entry name" value="PAC"/>
</dbReference>
<dbReference type="EC" id="2.7.7.65" evidence="5"/>
<dbReference type="InterPro" id="IPR052155">
    <property type="entry name" value="Biofilm_reg_signaling"/>
</dbReference>
<dbReference type="Pfam" id="PF00990">
    <property type="entry name" value="GGDEF"/>
    <property type="match status" value="1"/>
</dbReference>
<dbReference type="InterPro" id="IPR035965">
    <property type="entry name" value="PAS-like_dom_sf"/>
</dbReference>
<dbReference type="AlphaFoldDB" id="A0A1J5TBI1"/>
<dbReference type="PROSITE" id="PS50887">
    <property type="entry name" value="GGDEF"/>
    <property type="match status" value="1"/>
</dbReference>
<feature type="domain" description="GGDEF" evidence="4">
    <location>
        <begin position="329"/>
        <end position="464"/>
    </location>
</feature>
<feature type="domain" description="PAS" evidence="2">
    <location>
        <begin position="171"/>
        <end position="217"/>
    </location>
</feature>